<evidence type="ECO:0000313" key="1">
    <source>
        <dbReference type="EMBL" id="KAJ7656211.1"/>
    </source>
</evidence>
<evidence type="ECO:0000313" key="2">
    <source>
        <dbReference type="Proteomes" id="UP001221757"/>
    </source>
</evidence>
<proteinExistence type="predicted"/>
<dbReference type="AlphaFoldDB" id="A0AAD7CP83"/>
<organism evidence="1 2">
    <name type="scientific">Mycena rosella</name>
    <name type="common">Pink bonnet</name>
    <name type="synonym">Agaricus rosellus</name>
    <dbReference type="NCBI Taxonomy" id="1033263"/>
    <lineage>
        <taxon>Eukaryota</taxon>
        <taxon>Fungi</taxon>
        <taxon>Dikarya</taxon>
        <taxon>Basidiomycota</taxon>
        <taxon>Agaricomycotina</taxon>
        <taxon>Agaricomycetes</taxon>
        <taxon>Agaricomycetidae</taxon>
        <taxon>Agaricales</taxon>
        <taxon>Marasmiineae</taxon>
        <taxon>Mycenaceae</taxon>
        <taxon>Mycena</taxon>
    </lineage>
</organism>
<comment type="caution">
    <text evidence="1">The sequence shown here is derived from an EMBL/GenBank/DDBJ whole genome shotgun (WGS) entry which is preliminary data.</text>
</comment>
<dbReference type="Proteomes" id="UP001221757">
    <property type="component" value="Unassembled WGS sequence"/>
</dbReference>
<protein>
    <submittedName>
        <fullName evidence="1">Uncharacterized protein</fullName>
    </submittedName>
</protein>
<gene>
    <name evidence="1" type="ORF">B0H17DRAFT_1146221</name>
</gene>
<reference evidence="1" key="1">
    <citation type="submission" date="2023-03" db="EMBL/GenBank/DDBJ databases">
        <title>Massive genome expansion in bonnet fungi (Mycena s.s.) driven by repeated elements and novel gene families across ecological guilds.</title>
        <authorList>
            <consortium name="Lawrence Berkeley National Laboratory"/>
            <person name="Harder C.B."/>
            <person name="Miyauchi S."/>
            <person name="Viragh M."/>
            <person name="Kuo A."/>
            <person name="Thoen E."/>
            <person name="Andreopoulos B."/>
            <person name="Lu D."/>
            <person name="Skrede I."/>
            <person name="Drula E."/>
            <person name="Henrissat B."/>
            <person name="Morin E."/>
            <person name="Kohler A."/>
            <person name="Barry K."/>
            <person name="LaButti K."/>
            <person name="Morin E."/>
            <person name="Salamov A."/>
            <person name="Lipzen A."/>
            <person name="Mereny Z."/>
            <person name="Hegedus B."/>
            <person name="Baldrian P."/>
            <person name="Stursova M."/>
            <person name="Weitz H."/>
            <person name="Taylor A."/>
            <person name="Grigoriev I.V."/>
            <person name="Nagy L.G."/>
            <person name="Martin F."/>
            <person name="Kauserud H."/>
        </authorList>
    </citation>
    <scope>NUCLEOTIDE SEQUENCE</scope>
    <source>
        <strain evidence="1">CBHHK067</strain>
    </source>
</reference>
<keyword evidence="2" id="KW-1185">Reference proteome</keyword>
<sequence length="146" mass="15348">MTQHGGNDAQSNAVVASCNDPHAPCLPPDLTTTPFNTTGHLWFPVMLVLDNESNWGASEDERTDEEIPITQGVVPIESPVLQTGPANAESFARLHFNTVEQAWGGAEEEGEQKGCAGSGTGNVWVEMSSSSSTSSTVTFGVLGVSK</sequence>
<accession>A0AAD7CP83</accession>
<dbReference type="EMBL" id="JARKIE010000302">
    <property type="protein sequence ID" value="KAJ7656211.1"/>
    <property type="molecule type" value="Genomic_DNA"/>
</dbReference>
<name>A0AAD7CP83_MYCRO</name>